<dbReference type="OrthoDB" id="18529at2759"/>
<dbReference type="EMBL" id="MCFC01000007">
    <property type="protein sequence ID" value="ORY33126.1"/>
    <property type="molecule type" value="Genomic_DNA"/>
</dbReference>
<dbReference type="InterPro" id="IPR040922">
    <property type="entry name" value="Ribosomal_mL59_dom"/>
</dbReference>
<evidence type="ECO:0000313" key="2">
    <source>
        <dbReference type="EMBL" id="ORY33126.1"/>
    </source>
</evidence>
<dbReference type="Proteomes" id="UP000193986">
    <property type="component" value="Unassembled WGS sequence"/>
</dbReference>
<sequence length="244" mass="28350">MNANGLIKRLFSTTSHRSVRLPIVLPGERVHLRGPPPDPTLSLPAAQTTSVTTENEDIENKISFRALPIPIFKYIKRQLDKREEWLETDPKNPNLRHSEIPLITLVDNPFLMHRVHVSVESPLRNQPPKIKYRRVFSPRRQALMVKSYGRLVLPPSPKNQLANPPLVEWLDGRWIQWFGEFEKPQRKGLYANRPVLFKGHIRERIKQARKDEIQARVDTMDERIARWKASKTVEVKSGRASVPF</sequence>
<dbReference type="AlphaFoldDB" id="A0A1Y2BEK0"/>
<dbReference type="STRING" id="71784.A0A1Y2BEK0"/>
<organism evidence="2 3">
    <name type="scientific">Naematelia encephala</name>
    <dbReference type="NCBI Taxonomy" id="71784"/>
    <lineage>
        <taxon>Eukaryota</taxon>
        <taxon>Fungi</taxon>
        <taxon>Dikarya</taxon>
        <taxon>Basidiomycota</taxon>
        <taxon>Agaricomycotina</taxon>
        <taxon>Tremellomycetes</taxon>
        <taxon>Tremellales</taxon>
        <taxon>Naemateliaceae</taxon>
        <taxon>Naematelia</taxon>
    </lineage>
</organism>
<reference evidence="2 3" key="1">
    <citation type="submission" date="2016-07" db="EMBL/GenBank/DDBJ databases">
        <title>Pervasive Adenine N6-methylation of Active Genes in Fungi.</title>
        <authorList>
            <consortium name="DOE Joint Genome Institute"/>
            <person name="Mondo S.J."/>
            <person name="Dannebaum R.O."/>
            <person name="Kuo R.C."/>
            <person name="Labutti K."/>
            <person name="Haridas S."/>
            <person name="Kuo A."/>
            <person name="Salamov A."/>
            <person name="Ahrendt S.R."/>
            <person name="Lipzen A."/>
            <person name="Sullivan W."/>
            <person name="Andreopoulos W.B."/>
            <person name="Clum A."/>
            <person name="Lindquist E."/>
            <person name="Daum C."/>
            <person name="Ramamoorthy G.K."/>
            <person name="Gryganskyi A."/>
            <person name="Culley D."/>
            <person name="Magnuson J.K."/>
            <person name="James T.Y."/>
            <person name="O'Malley M.A."/>
            <person name="Stajich J.E."/>
            <person name="Spatafora J.W."/>
            <person name="Visel A."/>
            <person name="Grigoriev I.V."/>
        </authorList>
    </citation>
    <scope>NUCLEOTIDE SEQUENCE [LARGE SCALE GENOMIC DNA]</scope>
    <source>
        <strain evidence="2 3">68-887.2</strain>
    </source>
</reference>
<keyword evidence="3" id="KW-1185">Reference proteome</keyword>
<feature type="domain" description="Large ribosomal subunit protein mL59" evidence="1">
    <location>
        <begin position="89"/>
        <end position="228"/>
    </location>
</feature>
<dbReference type="Pfam" id="PF18126">
    <property type="entry name" value="Mitoc_mL59"/>
    <property type="match status" value="1"/>
</dbReference>
<evidence type="ECO:0000313" key="3">
    <source>
        <dbReference type="Proteomes" id="UP000193986"/>
    </source>
</evidence>
<gene>
    <name evidence="2" type="ORF">BCR39DRAFT_586684</name>
</gene>
<evidence type="ECO:0000259" key="1">
    <source>
        <dbReference type="Pfam" id="PF18126"/>
    </source>
</evidence>
<proteinExistence type="predicted"/>
<accession>A0A1Y2BEK0</accession>
<dbReference type="InParanoid" id="A0A1Y2BEK0"/>
<protein>
    <recommendedName>
        <fullName evidence="1">Large ribosomal subunit protein mL59 domain-containing protein</fullName>
    </recommendedName>
</protein>
<comment type="caution">
    <text evidence="2">The sequence shown here is derived from an EMBL/GenBank/DDBJ whole genome shotgun (WGS) entry which is preliminary data.</text>
</comment>
<name>A0A1Y2BEK0_9TREE</name>